<dbReference type="GO" id="GO:0042593">
    <property type="term" value="P:glucose homeostasis"/>
    <property type="evidence" value="ECO:0007669"/>
    <property type="project" value="TreeGrafter"/>
</dbReference>
<keyword evidence="2" id="KW-0012">Acyltransferase</keyword>
<accession>A0A9X0D6F8</accession>
<dbReference type="PANTHER" id="PTHR46435:SF1">
    <property type="entry name" value="E3 UBIQUITIN-PROTEIN LIGASE HECTD4-RELATED"/>
    <property type="match status" value="1"/>
</dbReference>
<keyword evidence="2" id="KW-0808">Transferase</keyword>
<evidence type="ECO:0000313" key="2">
    <source>
        <dbReference type="EMBL" id="KAJ7387403.1"/>
    </source>
</evidence>
<proteinExistence type="predicted"/>
<dbReference type="EC" id="2.3.2.26" evidence="2"/>
<dbReference type="AlphaFoldDB" id="A0A9X0D6F8"/>
<feature type="region of interest" description="Disordered" evidence="1">
    <location>
        <begin position="165"/>
        <end position="188"/>
    </location>
</feature>
<dbReference type="InterPro" id="IPR043136">
    <property type="entry name" value="B30.2/SPRY_sf"/>
</dbReference>
<dbReference type="OrthoDB" id="5986060at2759"/>
<evidence type="ECO:0000313" key="3">
    <source>
        <dbReference type="Proteomes" id="UP001163046"/>
    </source>
</evidence>
<protein>
    <submittedName>
        <fullName evidence="2">E3 ubiquitin-protein ligase HTD4</fullName>
        <ecNumber evidence="2">2.3.2.26</ecNumber>
    </submittedName>
</protein>
<dbReference type="PANTHER" id="PTHR46435">
    <property type="entry name" value="E3 UBIQUITIN-PROTEIN LIGASE HECTD4-RELATED"/>
    <property type="match status" value="1"/>
</dbReference>
<dbReference type="EMBL" id="MU825874">
    <property type="protein sequence ID" value="KAJ7387403.1"/>
    <property type="molecule type" value="Genomic_DNA"/>
</dbReference>
<evidence type="ECO:0000256" key="1">
    <source>
        <dbReference type="SAM" id="MobiDB-lite"/>
    </source>
</evidence>
<comment type="caution">
    <text evidence="2">The sequence shown here is derived from an EMBL/GenBank/DDBJ whole genome shotgun (WGS) entry which is preliminary data.</text>
</comment>
<name>A0A9X0D6F8_9CNID</name>
<organism evidence="2 3">
    <name type="scientific">Desmophyllum pertusum</name>
    <dbReference type="NCBI Taxonomy" id="174260"/>
    <lineage>
        <taxon>Eukaryota</taxon>
        <taxon>Metazoa</taxon>
        <taxon>Cnidaria</taxon>
        <taxon>Anthozoa</taxon>
        <taxon>Hexacorallia</taxon>
        <taxon>Scleractinia</taxon>
        <taxon>Caryophylliina</taxon>
        <taxon>Caryophylliidae</taxon>
        <taxon>Desmophyllum</taxon>
    </lineage>
</organism>
<keyword evidence="3" id="KW-1185">Reference proteome</keyword>
<reference evidence="2" key="1">
    <citation type="submission" date="2023-01" db="EMBL/GenBank/DDBJ databases">
        <title>Genome assembly of the deep-sea coral Lophelia pertusa.</title>
        <authorList>
            <person name="Herrera S."/>
            <person name="Cordes E."/>
        </authorList>
    </citation>
    <scope>NUCLEOTIDE SEQUENCE</scope>
    <source>
        <strain evidence="2">USNM1676648</strain>
        <tissue evidence="2">Polyp</tissue>
    </source>
</reference>
<sequence length="940" mass="102316">MSAKNCQEVTLPPCARHYLGVNQEGSSVFRVAKLLLAKLGDFVLPSVDSASDEDLEDDTEEYDENEITDKTGSSMMCLYLHKRDDQPAHEVVQKVLSTDGTPFIFRVGQGSEMERAIKLDRELTEYGRGVLLTDSLSVCLKKATYWAQAGLVVSVGPFGLLDGDGDRGKSAEGSGDPESVCKARNSRLSRTERSRPFISGQVAHTMASEVISLLHGLLVSSASEIAKIWASAVRDVLCEALDYVPDLMRTLEVEGRVLLGGDQTATEEQEPKEDGQFSNEHEWFFKARNVMASLCALGGFCESVHSGCTVQICGEDMVRTTGEVVSVSDRQGIATVLLDNGGETYSDRVQEIPLARLKVANTKVVFLSDLSMGEQAVAALLSILTSKETLIDQPSEVDLSENIISPSPAARILAEIKTRASMVLSCQVQDSSFGDAILTNPSVELISKLAAECNPGLRLPVVEIHCQQLRKLFKDFVKPAELPKKVIQSGKKMVLDGSRAFPPVRGCVFTEGHTCVHFMADPAAGFGLPRGTFVYANAPLPQKAPSFYWEVELCSLGDTGQQDPGPCISVGFSPWTDQLASGWINPVGSCLLHSNGRAVLYRTGGLLQWKTVSLNMVMKENDVIGCGYKRAEDHSDKGLAYFTCNGERLAESLDGVQSGLWPVIHIQKKNVRVRVNFGARSFLYAEGSKHRVAADMWSDSLEDLRQGFSELPFALEPDKEEGMDGQTLSKVAKPSPTKPAPLTIPKDAGKEYDPMSCLQYKLTSSYDRMTDVGPAAPLRVTEEGASRGREATPVDPARLLVKAWEDKVFPVIRRRFRSNTDRQSGLEQIRGALLAGMIDIAISTVADLYEDNGGIPASLQFPKLDDVKADVNKVSAGGLRPGEAVIIKSSTLASLPGFAVPDMKKTFGLTGVVKSVDKVWYLLTEPCQFSQCTELQSNLY</sequence>
<dbReference type="Proteomes" id="UP001163046">
    <property type="component" value="Unassembled WGS sequence"/>
</dbReference>
<gene>
    <name evidence="2" type="primary">HECTD4_4</name>
    <name evidence="2" type="ORF">OS493_004397</name>
</gene>
<dbReference type="InterPro" id="IPR043366">
    <property type="entry name" value="HECTD4"/>
</dbReference>
<dbReference type="Gene3D" id="2.60.120.920">
    <property type="match status" value="1"/>
</dbReference>
<feature type="region of interest" description="Disordered" evidence="1">
    <location>
        <begin position="719"/>
        <end position="748"/>
    </location>
</feature>
<dbReference type="GO" id="GO:0061630">
    <property type="term" value="F:ubiquitin protein ligase activity"/>
    <property type="evidence" value="ECO:0007669"/>
    <property type="project" value="UniProtKB-EC"/>
</dbReference>